<feature type="region of interest" description="Disordered" evidence="1">
    <location>
        <begin position="186"/>
        <end position="211"/>
    </location>
</feature>
<evidence type="ECO:0000313" key="2">
    <source>
        <dbReference type="EMBL" id="EMR68674.1"/>
    </source>
</evidence>
<dbReference type="GO" id="GO:0016787">
    <property type="term" value="F:hydrolase activity"/>
    <property type="evidence" value="ECO:0007669"/>
    <property type="project" value="UniProtKB-KW"/>
</dbReference>
<proteinExistence type="predicted"/>
<keyword evidence="2" id="KW-0378">Hydrolase</keyword>
<reference evidence="3" key="1">
    <citation type="journal article" date="2013" name="Genome Announc.">
        <title>Draft genome sequence of the grapevine dieback fungus Eutypa lata UCR-EL1.</title>
        <authorList>
            <person name="Blanco-Ulate B."/>
            <person name="Rolshausen P.E."/>
            <person name="Cantu D."/>
        </authorList>
    </citation>
    <scope>NUCLEOTIDE SEQUENCE [LARGE SCALE GENOMIC DNA]</scope>
    <source>
        <strain evidence="3">UCR-EL1</strain>
    </source>
</reference>
<dbReference type="OrthoDB" id="5296889at2759"/>
<dbReference type="HOGENOM" id="CLU_918380_0_0_1"/>
<organism evidence="2 3">
    <name type="scientific">Eutypa lata (strain UCR-EL1)</name>
    <name type="common">Grapevine dieback disease fungus</name>
    <name type="synonym">Eutypa armeniacae</name>
    <dbReference type="NCBI Taxonomy" id="1287681"/>
    <lineage>
        <taxon>Eukaryota</taxon>
        <taxon>Fungi</taxon>
        <taxon>Dikarya</taxon>
        <taxon>Ascomycota</taxon>
        <taxon>Pezizomycotina</taxon>
        <taxon>Sordariomycetes</taxon>
        <taxon>Xylariomycetidae</taxon>
        <taxon>Xylariales</taxon>
        <taxon>Diatrypaceae</taxon>
        <taxon>Eutypa</taxon>
    </lineage>
</organism>
<evidence type="ECO:0000313" key="3">
    <source>
        <dbReference type="Proteomes" id="UP000012174"/>
    </source>
</evidence>
<dbReference type="Proteomes" id="UP000012174">
    <property type="component" value="Unassembled WGS sequence"/>
</dbReference>
<feature type="region of interest" description="Disordered" evidence="1">
    <location>
        <begin position="1"/>
        <end position="82"/>
    </location>
</feature>
<sequence>MAPKRGTKRAFDEAGLEDSATLPKQTKLPWGKRGIQASLPTPAASSSPERDQDTTGSKTKKPAARKAAAQKPAAKRAPTANKVYKDALKEVDKTFNQLTKKYKPNPTGWSGITADDFSQVMCRFIPKVRMLSEDSVPAAFNLLLDIGEHAYGDLEACCKSSGFGDTDKPYQKMDGVLAELITTRKEAQNASDGEDHDNPSDGFVLEPSTQDLGGEEKAIRDDLGKKHPNKQQRGWLDRARRADLKNLFETRRQRRESIEDWAGNALNDLVESNRRIDAYGIGDHFFRKSIALLSSIKGIEAPF</sequence>
<feature type="compositionally biased region" description="Low complexity" evidence="1">
    <location>
        <begin position="37"/>
        <end position="47"/>
    </location>
</feature>
<dbReference type="OMA" id="WEKCNYE"/>
<dbReference type="EMBL" id="KB706193">
    <property type="protein sequence ID" value="EMR68674.1"/>
    <property type="molecule type" value="Genomic_DNA"/>
</dbReference>
<dbReference type="AlphaFoldDB" id="M7SQF4"/>
<keyword evidence="3" id="KW-1185">Reference proteome</keyword>
<protein>
    <submittedName>
        <fullName evidence="2">Putative glycoside hydrolase family 43 protein</fullName>
    </submittedName>
</protein>
<feature type="compositionally biased region" description="Low complexity" evidence="1">
    <location>
        <begin position="65"/>
        <end position="80"/>
    </location>
</feature>
<gene>
    <name evidence="2" type="ORF">UCREL1_4310</name>
</gene>
<evidence type="ECO:0000256" key="1">
    <source>
        <dbReference type="SAM" id="MobiDB-lite"/>
    </source>
</evidence>
<accession>M7SQF4</accession>
<dbReference type="KEGG" id="ela:UCREL1_4310"/>
<name>M7SQF4_EUTLA</name>
<dbReference type="eggNOG" id="ENOG502TGWB">
    <property type="taxonomic scope" value="Eukaryota"/>
</dbReference>